<evidence type="ECO:0000313" key="2">
    <source>
        <dbReference type="Proteomes" id="UP000033400"/>
    </source>
</evidence>
<proteinExistence type="predicted"/>
<dbReference type="PATRIC" id="fig|294.133.peg.2348"/>
<dbReference type="AlphaFoldDB" id="A0A0F4VF28"/>
<protein>
    <submittedName>
        <fullName evidence="1">Uncharacterized protein</fullName>
    </submittedName>
</protein>
<sequence length="156" mass="17648">MKLFLDTEFTRLSADAKLISLALVAENGAEFYVELTDTYQLTDCSQFVVEVVLPQLDPGSHGITFLQAQARLAAFLNQFDGPVEILSDAPVWDWDFFCDMAYLNGKWPAKVSNRPVDISRIFDNKDPAELPEVEELPHHALLDARQIFRLFLLSLS</sequence>
<dbReference type="GO" id="GO:0003676">
    <property type="term" value="F:nucleic acid binding"/>
    <property type="evidence" value="ECO:0007669"/>
    <property type="project" value="InterPro"/>
</dbReference>
<dbReference type="RefSeq" id="WP_046052688.1">
    <property type="nucleotide sequence ID" value="NZ_LACH01000003.1"/>
</dbReference>
<comment type="caution">
    <text evidence="1">The sequence shown here is derived from an EMBL/GenBank/DDBJ whole genome shotgun (WGS) entry which is preliminary data.</text>
</comment>
<dbReference type="EMBL" id="LACH01000003">
    <property type="protein sequence ID" value="KJZ67329.1"/>
    <property type="molecule type" value="Genomic_DNA"/>
</dbReference>
<dbReference type="InterPro" id="IPR036397">
    <property type="entry name" value="RNaseH_sf"/>
</dbReference>
<accession>A0A0F4VF28</accession>
<organism evidence="1 2">
    <name type="scientific">Pseudomonas fluorescens</name>
    <dbReference type="NCBI Taxonomy" id="294"/>
    <lineage>
        <taxon>Bacteria</taxon>
        <taxon>Pseudomonadati</taxon>
        <taxon>Pseudomonadota</taxon>
        <taxon>Gammaproteobacteria</taxon>
        <taxon>Pseudomonadales</taxon>
        <taxon>Pseudomonadaceae</taxon>
        <taxon>Pseudomonas</taxon>
    </lineage>
</organism>
<evidence type="ECO:0000313" key="1">
    <source>
        <dbReference type="EMBL" id="KJZ67329.1"/>
    </source>
</evidence>
<name>A0A0F4VF28_PSEFL</name>
<reference evidence="1 2" key="1">
    <citation type="submission" date="2015-03" db="EMBL/GenBank/DDBJ databases">
        <title>Comparative genomics of Pseudomonas insights into diversity of traits involved in vanlence and defense.</title>
        <authorList>
            <person name="Qin Y."/>
        </authorList>
    </citation>
    <scope>NUCLEOTIDE SEQUENCE [LARGE SCALE GENOMIC DNA]</scope>
    <source>
        <strain evidence="1 2">H24</strain>
    </source>
</reference>
<dbReference type="Proteomes" id="UP000033400">
    <property type="component" value="Unassembled WGS sequence"/>
</dbReference>
<dbReference type="Gene3D" id="3.30.420.10">
    <property type="entry name" value="Ribonuclease H-like superfamily/Ribonuclease H"/>
    <property type="match status" value="1"/>
</dbReference>
<dbReference type="OrthoDB" id="6687915at2"/>
<gene>
    <name evidence="1" type="ORF">VD17_02950</name>
</gene>
<dbReference type="SUPFAM" id="SSF53098">
    <property type="entry name" value="Ribonuclease H-like"/>
    <property type="match status" value="1"/>
</dbReference>
<dbReference type="InterPro" id="IPR012337">
    <property type="entry name" value="RNaseH-like_sf"/>
</dbReference>